<gene>
    <name evidence="10" type="ORF">NBH00_02320</name>
    <name evidence="11" type="ORF">NBH00_02825</name>
    <name evidence="12" type="ORF">NBH00_08050</name>
    <name evidence="3" type="ORF">NBH00_13180</name>
    <name evidence="4" type="ORF">NBH00_14880</name>
    <name evidence="5" type="ORF">NBH00_18155</name>
    <name evidence="6" type="ORF">NBH00_18645</name>
    <name evidence="7" type="ORF">NBH00_21495</name>
    <name evidence="8" type="ORF">NBH00_21865</name>
    <name evidence="9" type="ORF">NBH00_23560</name>
</gene>
<dbReference type="EMBL" id="CP098502">
    <property type="protein sequence ID" value="UTI63975.1"/>
    <property type="molecule type" value="Genomic_DNA"/>
</dbReference>
<dbReference type="EMBL" id="CP098502">
    <property type="protein sequence ID" value="UTI63906.1"/>
    <property type="molecule type" value="Genomic_DNA"/>
</dbReference>
<evidence type="ECO:0000313" key="11">
    <source>
        <dbReference type="EMBL" id="UTI65153.1"/>
    </source>
</evidence>
<dbReference type="InterPro" id="IPR025948">
    <property type="entry name" value="HTH-like_dom"/>
</dbReference>
<dbReference type="RefSeq" id="WP_254569052.1">
    <property type="nucleotide sequence ID" value="NZ_CP098502.1"/>
</dbReference>
<evidence type="ECO:0000256" key="1">
    <source>
        <dbReference type="ARBA" id="ARBA00002286"/>
    </source>
</evidence>
<evidence type="ECO:0000313" key="7">
    <source>
        <dbReference type="EMBL" id="UTI63906.1"/>
    </source>
</evidence>
<dbReference type="EMBL" id="CP098502">
    <property type="protein sequence ID" value="UTI65053.1"/>
    <property type="molecule type" value="Genomic_DNA"/>
</dbReference>
<dbReference type="PANTHER" id="PTHR46889:SF5">
    <property type="entry name" value="INTEGRASE PROTEIN"/>
    <property type="match status" value="1"/>
</dbReference>
<evidence type="ECO:0000313" key="13">
    <source>
        <dbReference type="Proteomes" id="UP001056035"/>
    </source>
</evidence>
<dbReference type="EMBL" id="CP098502">
    <property type="protein sequence ID" value="UTI62314.1"/>
    <property type="molecule type" value="Genomic_DNA"/>
</dbReference>
<dbReference type="EMBL" id="CP098502">
    <property type="protein sequence ID" value="UTI63270.1"/>
    <property type="molecule type" value="Genomic_DNA"/>
</dbReference>
<dbReference type="Pfam" id="PF00665">
    <property type="entry name" value="rve"/>
    <property type="match status" value="1"/>
</dbReference>
<dbReference type="EMBL" id="CP098502">
    <property type="protein sequence ID" value="UTI62642.1"/>
    <property type="molecule type" value="Genomic_DNA"/>
</dbReference>
<dbReference type="Pfam" id="PF13333">
    <property type="entry name" value="rve_2"/>
    <property type="match status" value="1"/>
</dbReference>
<evidence type="ECO:0000313" key="6">
    <source>
        <dbReference type="EMBL" id="UTI63360.1"/>
    </source>
</evidence>
<evidence type="ECO:0000313" key="10">
    <source>
        <dbReference type="EMBL" id="UTI65053.1"/>
    </source>
</evidence>
<keyword evidence="13" id="KW-1185">Reference proteome</keyword>
<dbReference type="PROSITE" id="PS50994">
    <property type="entry name" value="INTEGRASE"/>
    <property type="match status" value="1"/>
</dbReference>
<evidence type="ECO:0000313" key="12">
    <source>
        <dbReference type="EMBL" id="UTI66144.1"/>
    </source>
</evidence>
<dbReference type="EMBL" id="CP098502">
    <property type="protein sequence ID" value="UTI65153.1"/>
    <property type="molecule type" value="Genomic_DNA"/>
</dbReference>
<evidence type="ECO:0000313" key="4">
    <source>
        <dbReference type="EMBL" id="UTI62642.1"/>
    </source>
</evidence>
<accession>A0ABY5DZZ9</accession>
<evidence type="ECO:0000313" key="8">
    <source>
        <dbReference type="EMBL" id="UTI63975.1"/>
    </source>
</evidence>
<dbReference type="SUPFAM" id="SSF53098">
    <property type="entry name" value="Ribonuclease H-like"/>
    <property type="match status" value="1"/>
</dbReference>
<name>A0ABY5DZZ9_9ACTN</name>
<dbReference type="EMBL" id="CP098502">
    <property type="protein sequence ID" value="UTI66144.1"/>
    <property type="molecule type" value="Genomic_DNA"/>
</dbReference>
<dbReference type="PANTHER" id="PTHR46889">
    <property type="entry name" value="TRANSPOSASE INSF FOR INSERTION SEQUENCE IS3B-RELATED"/>
    <property type="match status" value="1"/>
</dbReference>
<dbReference type="NCBIfam" id="NF033516">
    <property type="entry name" value="transpos_IS3"/>
    <property type="match status" value="1"/>
</dbReference>
<evidence type="ECO:0000313" key="9">
    <source>
        <dbReference type="EMBL" id="UTI64305.1"/>
    </source>
</evidence>
<sequence length="296" mass="33174">MSAFIEKQRAAGFAVELTCRTLGTSPSAFYQRATGVLSTRAQEDAVLLEQIRAVYRANYEAYGSLRVWKALRRQGVQVGRGRVERLMAADGLIGAKRRGRAWKTTVADPAGSGRPDLVNRQFTATRPDALWIADFTYLKSWEGVGFFSFVLDVYSRRVVGWQLAGHMRTDLVLDALKMALGTRRHGADLQLIHHSDRGSQYTSFDFTQALLDNDVLGSLGSTGDAYDNAMAESFVDSFKTELIRDRVWQTRTQLELAVVEWVGWYNHDRLHSAIGHIPPVEFETLYAIRSGSPLSH</sequence>
<comment type="function">
    <text evidence="1">Involved in the transposition of the insertion sequence.</text>
</comment>
<dbReference type="InterPro" id="IPR001584">
    <property type="entry name" value="Integrase_cat-core"/>
</dbReference>
<proteinExistence type="predicted"/>
<protein>
    <submittedName>
        <fullName evidence="12">IS3 family transposase</fullName>
    </submittedName>
</protein>
<dbReference type="InterPro" id="IPR050900">
    <property type="entry name" value="Transposase_IS3/IS150/IS904"/>
</dbReference>
<dbReference type="EMBL" id="CP098502">
    <property type="protein sequence ID" value="UTI63360.1"/>
    <property type="molecule type" value="Genomic_DNA"/>
</dbReference>
<dbReference type="InterPro" id="IPR012337">
    <property type="entry name" value="RNaseH-like_sf"/>
</dbReference>
<feature type="domain" description="Integrase catalytic" evidence="2">
    <location>
        <begin position="123"/>
        <end position="286"/>
    </location>
</feature>
<dbReference type="Gene3D" id="3.30.420.10">
    <property type="entry name" value="Ribonuclease H-like superfamily/Ribonuclease H"/>
    <property type="match status" value="1"/>
</dbReference>
<dbReference type="InterPro" id="IPR036397">
    <property type="entry name" value="RNaseH_sf"/>
</dbReference>
<evidence type="ECO:0000313" key="3">
    <source>
        <dbReference type="EMBL" id="UTI62314.1"/>
    </source>
</evidence>
<dbReference type="EMBL" id="CP098502">
    <property type="protein sequence ID" value="UTI64305.1"/>
    <property type="molecule type" value="Genomic_DNA"/>
</dbReference>
<dbReference type="Proteomes" id="UP001056035">
    <property type="component" value="Chromosome"/>
</dbReference>
<dbReference type="Pfam" id="PF13276">
    <property type="entry name" value="HTH_21"/>
    <property type="match status" value="1"/>
</dbReference>
<organism evidence="12 13">
    <name type="scientific">Paraconexibacter antarcticus</name>
    <dbReference type="NCBI Taxonomy" id="2949664"/>
    <lineage>
        <taxon>Bacteria</taxon>
        <taxon>Bacillati</taxon>
        <taxon>Actinomycetota</taxon>
        <taxon>Thermoleophilia</taxon>
        <taxon>Solirubrobacterales</taxon>
        <taxon>Paraconexibacteraceae</taxon>
        <taxon>Paraconexibacter</taxon>
    </lineage>
</organism>
<dbReference type="InterPro" id="IPR048020">
    <property type="entry name" value="Transpos_IS3"/>
</dbReference>
<evidence type="ECO:0000259" key="2">
    <source>
        <dbReference type="PROSITE" id="PS50994"/>
    </source>
</evidence>
<evidence type="ECO:0000313" key="5">
    <source>
        <dbReference type="EMBL" id="UTI63270.1"/>
    </source>
</evidence>
<reference evidence="12 13" key="1">
    <citation type="submission" date="2022-06" db="EMBL/GenBank/DDBJ databases">
        <title>Paraconexibacter antarcticus.</title>
        <authorList>
            <person name="Kim C.S."/>
        </authorList>
    </citation>
    <scope>NUCLEOTIDE SEQUENCE [LARGE SCALE GENOMIC DNA]</scope>
    <source>
        <strain evidence="12 13">02-257</strain>
    </source>
</reference>